<reference evidence="7" key="1">
    <citation type="submission" date="2025-08" db="UniProtKB">
        <authorList>
            <consortium name="RefSeq"/>
        </authorList>
    </citation>
    <scope>IDENTIFICATION</scope>
    <source>
        <tissue evidence="7">Muscle</tissue>
    </source>
</reference>
<dbReference type="PROSITE" id="PS00210">
    <property type="entry name" value="HEMOCYANIN_2"/>
    <property type="match status" value="1"/>
</dbReference>
<feature type="domain" description="Hemocyanin middle" evidence="3">
    <location>
        <begin position="158"/>
        <end position="424"/>
    </location>
</feature>
<dbReference type="InterPro" id="IPR008922">
    <property type="entry name" value="Di-copper_centre_dom_sf"/>
</dbReference>
<dbReference type="InterPro" id="IPR036697">
    <property type="entry name" value="Hemocyanin_N_sf"/>
</dbReference>
<dbReference type="InterPro" id="IPR014756">
    <property type="entry name" value="Ig_E-set"/>
</dbReference>
<evidence type="ECO:0000256" key="1">
    <source>
        <dbReference type="ARBA" id="ARBA00022761"/>
    </source>
</evidence>
<dbReference type="SUPFAM" id="SSF48056">
    <property type="entry name" value="Di-copper centre-containing domain"/>
    <property type="match status" value="1"/>
</dbReference>
<evidence type="ECO:0000259" key="5">
    <source>
        <dbReference type="Pfam" id="PF03723"/>
    </source>
</evidence>
<dbReference type="CTD" id="726848"/>
<gene>
    <name evidence="7" type="primary">LOC117236575</name>
</gene>
<dbReference type="Pfam" id="PF03723">
    <property type="entry name" value="Hemocyanin_C"/>
    <property type="match status" value="1"/>
</dbReference>
<keyword evidence="1" id="KW-0758">Storage protein</keyword>
<dbReference type="Gene3D" id="1.10.1280.10">
    <property type="entry name" value="Di-copper center containing domain from catechol oxidase"/>
    <property type="match status" value="1"/>
</dbReference>
<dbReference type="Pfam" id="PF03722">
    <property type="entry name" value="Hemocyanin_N"/>
    <property type="match status" value="1"/>
</dbReference>
<accession>A0A6J3KR03</accession>
<keyword evidence="6" id="KW-1185">Reference proteome</keyword>
<dbReference type="RefSeq" id="XP_033355547.1">
    <property type="nucleotide sequence ID" value="XM_033499656.1"/>
</dbReference>
<dbReference type="GeneID" id="117236575"/>
<feature type="domain" description="Hemocyanin N-terminal" evidence="4">
    <location>
        <begin position="30"/>
        <end position="152"/>
    </location>
</feature>
<dbReference type="AlphaFoldDB" id="A0A6J3KR03"/>
<dbReference type="Gene3D" id="1.20.1370.10">
    <property type="entry name" value="Hemocyanin, N-terminal domain"/>
    <property type="match status" value="1"/>
</dbReference>
<evidence type="ECO:0000259" key="4">
    <source>
        <dbReference type="Pfam" id="PF03722"/>
    </source>
</evidence>
<dbReference type="GO" id="GO:0045735">
    <property type="term" value="F:nutrient reservoir activity"/>
    <property type="evidence" value="ECO:0007669"/>
    <property type="project" value="UniProtKB-KW"/>
</dbReference>
<keyword evidence="2" id="KW-0732">Signal</keyword>
<dbReference type="SUPFAM" id="SSF48050">
    <property type="entry name" value="Hemocyanin, N-terminal domain"/>
    <property type="match status" value="1"/>
</dbReference>
<dbReference type="GO" id="GO:0005615">
    <property type="term" value="C:extracellular space"/>
    <property type="evidence" value="ECO:0007669"/>
    <property type="project" value="UniProtKB-ARBA"/>
</dbReference>
<evidence type="ECO:0000313" key="7">
    <source>
        <dbReference type="RefSeq" id="XP_033355547.1"/>
    </source>
</evidence>
<dbReference type="Gene3D" id="2.60.40.1520">
    <property type="entry name" value="Hemocyanin, C-terminal domain"/>
    <property type="match status" value="1"/>
</dbReference>
<dbReference type="PANTHER" id="PTHR11511:SF5">
    <property type="entry name" value="FAT-BODY PROTEIN 1-RELATED"/>
    <property type="match status" value="1"/>
</dbReference>
<evidence type="ECO:0000259" key="3">
    <source>
        <dbReference type="Pfam" id="PF00372"/>
    </source>
</evidence>
<dbReference type="PANTHER" id="PTHR11511">
    <property type="entry name" value="LARVAL STORAGE PROTEIN/PHENOLOXIDASE"/>
    <property type="match status" value="1"/>
</dbReference>
<dbReference type="KEGG" id="bvk:117236575"/>
<sequence>MFPRLWLLGLLACSFVNAEYYNTKTADKDFLLKQKKVYNLLYHVSQPAEINYTWYEEGQKWDIEANINLYSNPAAVKEFLYMYKNSMLPRGEVFSLYYPYLLKEMVALFRLFYYANDFETFYKTALWARNNINEGEYIIAFYNAVIRRQDTKFIQLPPPYEVCPYLFFNSEVLQKSHHASLSDLRETSGEYKTYIFRANYSGWYMNREYYLENKLNYFMEDIGLNAYYFFFRQSFPFWMSSSEFGFQDYRGAEYLYGHQQIMNRYYLERLTNELPNLEDFDWEKPFYAGYYPTMTYQNGLPFPQRPEWSNFPSYKYKYITDIKDKESRIMSAIDTGYVFGNGTTKYYIYNEDGLNILGNIIEGNEDSFNQRFYGSIDALGRKILGYNLEPSSKYKILPSALEIFSTSLRDPAFYRLYKRIVDLYYRYKMHQTPYNKDELIYPNLKIESFSIDKLITYFEQFDTTISNGLFMDAQKDDKLPLIKIRQPRLNHKPFNFHITINSDKAMKAAIRIFLGPKYSSHHKLYELPENLKYFYEIDNWILDLNAGLNKITRNSQECFFTINDQEPSEVFYSKLEASLYSDKTFNYYERIFGFPERLLLPKGKKEGMPFQLFLYVSPVSTEYQFTSRIWGDYKFDNRPFGFPLDKPLDNFNYDGPNMLFKDILIYHKEEFDINITY</sequence>
<dbReference type="InterPro" id="IPR005203">
    <property type="entry name" value="Hemocyanin_C"/>
</dbReference>
<name>A0A6J3KR03_9HYME</name>
<dbReference type="InterPro" id="IPR037020">
    <property type="entry name" value="Hemocyanin_C_sf"/>
</dbReference>
<feature type="domain" description="Hemocyanin C-terminal" evidence="5">
    <location>
        <begin position="433"/>
        <end position="667"/>
    </location>
</feature>
<dbReference type="InterPro" id="IPR005204">
    <property type="entry name" value="Hemocyanin_N"/>
</dbReference>
<feature type="chain" id="PRO_5026859973" evidence="2">
    <location>
        <begin position="19"/>
        <end position="677"/>
    </location>
</feature>
<evidence type="ECO:0000256" key="2">
    <source>
        <dbReference type="SAM" id="SignalP"/>
    </source>
</evidence>
<evidence type="ECO:0000313" key="6">
    <source>
        <dbReference type="Proteomes" id="UP000504631"/>
    </source>
</evidence>
<dbReference type="InterPro" id="IPR013788">
    <property type="entry name" value="Hemocyanin/hexamerin"/>
</dbReference>
<proteinExistence type="predicted"/>
<dbReference type="InterPro" id="IPR000896">
    <property type="entry name" value="Hemocyanin/hexamerin_mid_dom"/>
</dbReference>
<feature type="signal peptide" evidence="2">
    <location>
        <begin position="1"/>
        <end position="18"/>
    </location>
</feature>
<dbReference type="Proteomes" id="UP000504631">
    <property type="component" value="Unplaced"/>
</dbReference>
<protein>
    <submittedName>
        <fullName evidence="7">Hexamerin-like</fullName>
    </submittedName>
</protein>
<dbReference type="Pfam" id="PF00372">
    <property type="entry name" value="Hemocyanin_M"/>
    <property type="match status" value="1"/>
</dbReference>
<dbReference type="PRINTS" id="PR00187">
    <property type="entry name" value="HAEMOCYANIN"/>
</dbReference>
<dbReference type="SUPFAM" id="SSF81296">
    <property type="entry name" value="E set domains"/>
    <property type="match status" value="1"/>
</dbReference>
<organism evidence="6 7">
    <name type="scientific">Bombus vosnesenskii</name>
    <dbReference type="NCBI Taxonomy" id="207650"/>
    <lineage>
        <taxon>Eukaryota</taxon>
        <taxon>Metazoa</taxon>
        <taxon>Ecdysozoa</taxon>
        <taxon>Arthropoda</taxon>
        <taxon>Hexapoda</taxon>
        <taxon>Insecta</taxon>
        <taxon>Pterygota</taxon>
        <taxon>Neoptera</taxon>
        <taxon>Endopterygota</taxon>
        <taxon>Hymenoptera</taxon>
        <taxon>Apocrita</taxon>
        <taxon>Aculeata</taxon>
        <taxon>Apoidea</taxon>
        <taxon>Anthophila</taxon>
        <taxon>Apidae</taxon>
        <taxon>Bombus</taxon>
        <taxon>Pyrobombus</taxon>
    </lineage>
</organism>